<dbReference type="Pfam" id="PF14226">
    <property type="entry name" value="DIOX_N"/>
    <property type="match status" value="1"/>
</dbReference>
<evidence type="ECO:0000313" key="5">
    <source>
        <dbReference type="Proteomes" id="UP001610444"/>
    </source>
</evidence>
<sequence length="318" mass="34887">MASTDNIPSTAFVIPSVDISSFLLDPSSPAAETVVSEIRNACMTSGFFQITGHGISPALQDTVITAARTFFSLPKEEKIKFAGTVGRGYEVIGAQALDPSTKPDLKEGYFVGREDPNRCPPYRPFEHPNVWPTAVIPDPEFREPLLAYHAALTDLALKVMAILSRGLVGLTPELLADFCREPVASVRLLHYPPHPADEADPSVVGAGAHTDFGAITLLFQDGQSGLQVLNRDTQRWIDVQPNRDAYVVNVGDMLDWWTAGKYRSSVHRVINTSGVDRYSIPFFFDGNLDFVVRPLEDPAAVGVTVEQHLAAKYEEIYL</sequence>
<comment type="caution">
    <text evidence="4">The sequence shown here is derived from an EMBL/GenBank/DDBJ whole genome shotgun (WGS) entry which is preliminary data.</text>
</comment>
<gene>
    <name evidence="4" type="ORF">BJX68DRAFT_271235</name>
</gene>
<protein>
    <recommendedName>
        <fullName evidence="3">Fe2OG dioxygenase domain-containing protein</fullName>
    </recommendedName>
</protein>
<evidence type="ECO:0000256" key="1">
    <source>
        <dbReference type="ARBA" id="ARBA00008056"/>
    </source>
</evidence>
<evidence type="ECO:0000313" key="4">
    <source>
        <dbReference type="EMBL" id="KAL2841362.1"/>
    </source>
</evidence>
<dbReference type="InterPro" id="IPR005123">
    <property type="entry name" value="Oxoglu/Fe-dep_dioxygenase_dom"/>
</dbReference>
<dbReference type="SUPFAM" id="SSF51197">
    <property type="entry name" value="Clavaminate synthase-like"/>
    <property type="match status" value="1"/>
</dbReference>
<evidence type="ECO:0000256" key="2">
    <source>
        <dbReference type="RuleBase" id="RU003682"/>
    </source>
</evidence>
<keyword evidence="5" id="KW-1185">Reference proteome</keyword>
<dbReference type="InterPro" id="IPR050231">
    <property type="entry name" value="Iron_ascorbate_oxido_reductase"/>
</dbReference>
<name>A0ABR4JQJ6_9EURO</name>
<dbReference type="Proteomes" id="UP001610444">
    <property type="component" value="Unassembled WGS sequence"/>
</dbReference>
<feature type="domain" description="Fe2OG dioxygenase" evidence="3">
    <location>
        <begin position="182"/>
        <end position="286"/>
    </location>
</feature>
<keyword evidence="2" id="KW-0408">Iron</keyword>
<dbReference type="PANTHER" id="PTHR47990">
    <property type="entry name" value="2-OXOGLUTARATE (2OG) AND FE(II)-DEPENDENT OXYGENASE SUPERFAMILY PROTEIN-RELATED"/>
    <property type="match status" value="1"/>
</dbReference>
<dbReference type="RefSeq" id="XP_070894548.1">
    <property type="nucleotide sequence ID" value="XM_071046907.1"/>
</dbReference>
<dbReference type="PROSITE" id="PS51471">
    <property type="entry name" value="FE2OG_OXY"/>
    <property type="match status" value="1"/>
</dbReference>
<dbReference type="InterPro" id="IPR026992">
    <property type="entry name" value="DIOX_N"/>
</dbReference>
<dbReference type="EMBL" id="JBFXLR010000058">
    <property type="protein sequence ID" value="KAL2841362.1"/>
    <property type="molecule type" value="Genomic_DNA"/>
</dbReference>
<dbReference type="Pfam" id="PF03171">
    <property type="entry name" value="2OG-FeII_Oxy"/>
    <property type="match status" value="1"/>
</dbReference>
<organism evidence="4 5">
    <name type="scientific">Aspergillus pseudodeflectus</name>
    <dbReference type="NCBI Taxonomy" id="176178"/>
    <lineage>
        <taxon>Eukaryota</taxon>
        <taxon>Fungi</taxon>
        <taxon>Dikarya</taxon>
        <taxon>Ascomycota</taxon>
        <taxon>Pezizomycotina</taxon>
        <taxon>Eurotiomycetes</taxon>
        <taxon>Eurotiomycetidae</taxon>
        <taxon>Eurotiales</taxon>
        <taxon>Aspergillaceae</taxon>
        <taxon>Aspergillus</taxon>
        <taxon>Aspergillus subgen. Nidulantes</taxon>
    </lineage>
</organism>
<proteinExistence type="inferred from homology"/>
<dbReference type="InterPro" id="IPR027443">
    <property type="entry name" value="IPNS-like_sf"/>
</dbReference>
<keyword evidence="2" id="KW-0560">Oxidoreductase</keyword>
<keyword evidence="2" id="KW-0479">Metal-binding</keyword>
<dbReference type="PRINTS" id="PR00682">
    <property type="entry name" value="IPNSYNTHASE"/>
</dbReference>
<dbReference type="InterPro" id="IPR044861">
    <property type="entry name" value="IPNS-like_FE2OG_OXY"/>
</dbReference>
<comment type="similarity">
    <text evidence="1 2">Belongs to the iron/ascorbate-dependent oxidoreductase family.</text>
</comment>
<dbReference type="Gene3D" id="2.60.120.330">
    <property type="entry name" value="B-lactam Antibiotic, Isopenicillin N Synthase, Chain"/>
    <property type="match status" value="1"/>
</dbReference>
<reference evidence="4 5" key="1">
    <citation type="submission" date="2024-07" db="EMBL/GenBank/DDBJ databases">
        <title>Section-level genome sequencing and comparative genomics of Aspergillus sections Usti and Cavernicolus.</title>
        <authorList>
            <consortium name="Lawrence Berkeley National Laboratory"/>
            <person name="Nybo J.L."/>
            <person name="Vesth T.C."/>
            <person name="Theobald S."/>
            <person name="Frisvad J.C."/>
            <person name="Larsen T.O."/>
            <person name="Kjaerboelling I."/>
            <person name="Rothschild-Mancinelli K."/>
            <person name="Lyhne E.K."/>
            <person name="Kogle M.E."/>
            <person name="Barry K."/>
            <person name="Clum A."/>
            <person name="Na H."/>
            <person name="Ledsgaard L."/>
            <person name="Lin J."/>
            <person name="Lipzen A."/>
            <person name="Kuo A."/>
            <person name="Riley R."/>
            <person name="Mondo S."/>
            <person name="LaButti K."/>
            <person name="Haridas S."/>
            <person name="Pangalinan J."/>
            <person name="Salamov A.A."/>
            <person name="Simmons B.A."/>
            <person name="Magnuson J.K."/>
            <person name="Chen J."/>
            <person name="Drula E."/>
            <person name="Henrissat B."/>
            <person name="Wiebenga A."/>
            <person name="Lubbers R.J."/>
            <person name="Gomes A.C."/>
            <person name="Macurrencykelacurrency M.R."/>
            <person name="Stajich J."/>
            <person name="Grigoriev I.V."/>
            <person name="Mortensen U.H."/>
            <person name="De vries R.P."/>
            <person name="Baker S.E."/>
            <person name="Andersen M.R."/>
        </authorList>
    </citation>
    <scope>NUCLEOTIDE SEQUENCE [LARGE SCALE GENOMIC DNA]</scope>
    <source>
        <strain evidence="4 5">CBS 756.74</strain>
    </source>
</reference>
<evidence type="ECO:0000259" key="3">
    <source>
        <dbReference type="PROSITE" id="PS51471"/>
    </source>
</evidence>
<accession>A0ABR4JQJ6</accession>
<dbReference type="GeneID" id="98162071"/>